<feature type="transmembrane region" description="Helical" evidence="1">
    <location>
        <begin position="41"/>
        <end position="60"/>
    </location>
</feature>
<dbReference type="EMBL" id="LR796188">
    <property type="protein sequence ID" value="CAB4125362.1"/>
    <property type="molecule type" value="Genomic_DNA"/>
</dbReference>
<proteinExistence type="predicted"/>
<keyword evidence="1" id="KW-1133">Transmembrane helix</keyword>
<organism evidence="2">
    <name type="scientific">uncultured Caudovirales phage</name>
    <dbReference type="NCBI Taxonomy" id="2100421"/>
    <lineage>
        <taxon>Viruses</taxon>
        <taxon>Duplodnaviria</taxon>
        <taxon>Heunggongvirae</taxon>
        <taxon>Uroviricota</taxon>
        <taxon>Caudoviricetes</taxon>
        <taxon>Peduoviridae</taxon>
        <taxon>Maltschvirus</taxon>
        <taxon>Maltschvirus maltsch</taxon>
    </lineage>
</organism>
<reference evidence="2" key="1">
    <citation type="submission" date="2020-04" db="EMBL/GenBank/DDBJ databases">
        <authorList>
            <person name="Chiriac C."/>
            <person name="Salcher M."/>
            <person name="Ghai R."/>
            <person name="Kavagutti S V."/>
        </authorList>
    </citation>
    <scope>NUCLEOTIDE SEQUENCE</scope>
</reference>
<protein>
    <submittedName>
        <fullName evidence="2">Uncharacterized protein</fullName>
    </submittedName>
</protein>
<evidence type="ECO:0000256" key="1">
    <source>
        <dbReference type="SAM" id="Phobius"/>
    </source>
</evidence>
<evidence type="ECO:0000313" key="2">
    <source>
        <dbReference type="EMBL" id="CAB4125362.1"/>
    </source>
</evidence>
<name>A0A6J5KVH7_9CAUD</name>
<keyword evidence="1" id="KW-0472">Membrane</keyword>
<sequence>MKKFLTIYIGFFLGLPLVFCITVYLTGCFVAWSILEVNIQWGIVRAYMLVSLVPSFFLSLDK</sequence>
<accession>A0A6J5KVH7</accession>
<feature type="transmembrane region" description="Helical" evidence="1">
    <location>
        <begin position="7"/>
        <end position="35"/>
    </location>
</feature>
<gene>
    <name evidence="2" type="ORF">UFOVP54_120</name>
</gene>
<keyword evidence="1" id="KW-0812">Transmembrane</keyword>